<dbReference type="Pfam" id="PF04199">
    <property type="entry name" value="Cyclase"/>
    <property type="match status" value="1"/>
</dbReference>
<gene>
    <name evidence="1" type="ORF">HLQ16_21665</name>
</gene>
<evidence type="ECO:0000313" key="2">
    <source>
        <dbReference type="Proteomes" id="UP000531659"/>
    </source>
</evidence>
<name>A0A7Y3T0A3_9CLOT</name>
<dbReference type="PANTHER" id="PTHR31118:SF12">
    <property type="entry name" value="CYCLASE-LIKE PROTEIN 2"/>
    <property type="match status" value="1"/>
</dbReference>
<dbReference type="EMBL" id="JABEYB010000025">
    <property type="protein sequence ID" value="NNU78512.1"/>
    <property type="molecule type" value="Genomic_DNA"/>
</dbReference>
<protein>
    <submittedName>
        <fullName evidence="1">Cyclase family protein</fullName>
    </submittedName>
</protein>
<dbReference type="PANTHER" id="PTHR31118">
    <property type="entry name" value="CYCLASE-LIKE PROTEIN 2"/>
    <property type="match status" value="1"/>
</dbReference>
<dbReference type="GO" id="GO:0004061">
    <property type="term" value="F:arylformamidase activity"/>
    <property type="evidence" value="ECO:0007669"/>
    <property type="project" value="InterPro"/>
</dbReference>
<proteinExistence type="predicted"/>
<dbReference type="InterPro" id="IPR037175">
    <property type="entry name" value="KFase_sf"/>
</dbReference>
<dbReference type="SUPFAM" id="SSF102198">
    <property type="entry name" value="Putative cyclase"/>
    <property type="match status" value="1"/>
</dbReference>
<sequence>MKIIDLTKPIQKNKNDPRYMKIRIKHKSHLKGKMLLPFMGVNPFKLPKSFQGWADDRIAFGVHSVTHVDAPWHYAARTADGSKSMSIEEVPLNWFYGDGIVIDMSHKKDMELITKEDLENYVRQNDLHIGEGTIVFIKTGRDRYVGTKNYPQNGTGVSGEATKWLIDQGVHVTGIDQWGWDRPLFKLGHLSHKTKNTDIFWEGHRVGIEKPYCHIEQVVGLDQLPKDGFKVMAMPLPLKGCSASPIRLIAIMED</sequence>
<reference evidence="1 2" key="1">
    <citation type="submission" date="2020-05" db="EMBL/GenBank/DDBJ databases">
        <title>Complete genome of Clostridium estertheticum subspecies estertheticum, isolated from Vacuum packed lamb meat from New Zealand imported to Switzerland.</title>
        <authorList>
            <person name="Wambui J."/>
            <person name="Stevens M.J.A."/>
            <person name="Stephan R."/>
        </authorList>
    </citation>
    <scope>NUCLEOTIDE SEQUENCE [LARGE SCALE GENOMIC DNA]</scope>
    <source>
        <strain evidence="1 2">CEST001</strain>
    </source>
</reference>
<dbReference type="AlphaFoldDB" id="A0A7Y3T0A3"/>
<evidence type="ECO:0000313" key="1">
    <source>
        <dbReference type="EMBL" id="NNU78512.1"/>
    </source>
</evidence>
<accession>A0A7Y3T0A3</accession>
<dbReference type="InterPro" id="IPR007325">
    <property type="entry name" value="KFase/CYL"/>
</dbReference>
<dbReference type="Gene3D" id="3.50.30.50">
    <property type="entry name" value="Putative cyclase"/>
    <property type="match status" value="1"/>
</dbReference>
<dbReference type="GO" id="GO:0019441">
    <property type="term" value="P:L-tryptophan catabolic process to kynurenine"/>
    <property type="evidence" value="ECO:0007669"/>
    <property type="project" value="InterPro"/>
</dbReference>
<organism evidence="1 2">
    <name type="scientific">Clostridium estertheticum</name>
    <dbReference type="NCBI Taxonomy" id="238834"/>
    <lineage>
        <taxon>Bacteria</taxon>
        <taxon>Bacillati</taxon>
        <taxon>Bacillota</taxon>
        <taxon>Clostridia</taxon>
        <taxon>Eubacteriales</taxon>
        <taxon>Clostridiaceae</taxon>
        <taxon>Clostridium</taxon>
    </lineage>
</organism>
<dbReference type="Proteomes" id="UP000531659">
    <property type="component" value="Unassembled WGS sequence"/>
</dbReference>
<comment type="caution">
    <text evidence="1">The sequence shown here is derived from an EMBL/GenBank/DDBJ whole genome shotgun (WGS) entry which is preliminary data.</text>
</comment>
<dbReference type="RefSeq" id="WP_171299091.1">
    <property type="nucleotide sequence ID" value="NZ_CP077625.1"/>
</dbReference>